<sequence>MPKVRSQLLSMAPGYRIRSYCDTGDPFCDSGKNFPIHLTYLLHYGNDATRFVVAIGG</sequence>
<dbReference type="Pfam" id="PF01083">
    <property type="entry name" value="Cutinase"/>
    <property type="match status" value="1"/>
</dbReference>
<proteinExistence type="predicted"/>
<dbReference type="OrthoDB" id="3690529at2"/>
<keyword evidence="3" id="KW-1185">Reference proteome</keyword>
<dbReference type="AlphaFoldDB" id="A0A7K0D3F6"/>
<gene>
    <name evidence="2" type="ORF">NRB20_32670</name>
</gene>
<dbReference type="Gene3D" id="3.40.50.1820">
    <property type="entry name" value="alpha/beta hydrolase"/>
    <property type="match status" value="1"/>
</dbReference>
<name>A0A7K0D3F6_9NOCA</name>
<keyword evidence="1" id="KW-0378">Hydrolase</keyword>
<dbReference type="InterPro" id="IPR000675">
    <property type="entry name" value="Cutinase/axe"/>
</dbReference>
<evidence type="ECO:0000256" key="1">
    <source>
        <dbReference type="ARBA" id="ARBA00022801"/>
    </source>
</evidence>
<accession>A0A7K0D3F6</accession>
<evidence type="ECO:0000313" key="2">
    <source>
        <dbReference type="EMBL" id="MQY20171.1"/>
    </source>
</evidence>
<dbReference type="GO" id="GO:0016787">
    <property type="term" value="F:hydrolase activity"/>
    <property type="evidence" value="ECO:0007669"/>
    <property type="project" value="UniProtKB-KW"/>
</dbReference>
<dbReference type="SUPFAM" id="SSF53474">
    <property type="entry name" value="alpha/beta-Hydrolases"/>
    <property type="match status" value="1"/>
</dbReference>
<reference evidence="2 3" key="1">
    <citation type="submission" date="2019-10" db="EMBL/GenBank/DDBJ databases">
        <title>Nocardia macrotermitis sp. nov. and Nocardia aurantia sp. nov., isolated from the gut of fungus growing-termite Macrotermes natalensis.</title>
        <authorList>
            <person name="Benndorf R."/>
            <person name="Schwitalla J."/>
            <person name="Martin K."/>
            <person name="De Beer W."/>
            <person name="Kaster A.-K."/>
            <person name="Vollmers J."/>
            <person name="Poulsen M."/>
            <person name="Beemelmanns C."/>
        </authorList>
    </citation>
    <scope>NUCLEOTIDE SEQUENCE [LARGE SCALE GENOMIC DNA]</scope>
    <source>
        <strain evidence="2 3">RB20</strain>
    </source>
</reference>
<protein>
    <submittedName>
        <fullName evidence="2">Uncharacterized protein</fullName>
    </submittedName>
</protein>
<evidence type="ECO:0000313" key="3">
    <source>
        <dbReference type="Proteomes" id="UP000438448"/>
    </source>
</evidence>
<dbReference type="Proteomes" id="UP000438448">
    <property type="component" value="Unassembled WGS sequence"/>
</dbReference>
<comment type="caution">
    <text evidence="2">The sequence shown here is derived from an EMBL/GenBank/DDBJ whole genome shotgun (WGS) entry which is preliminary data.</text>
</comment>
<dbReference type="EMBL" id="WEGK01000006">
    <property type="protein sequence ID" value="MQY20171.1"/>
    <property type="molecule type" value="Genomic_DNA"/>
</dbReference>
<organism evidence="2 3">
    <name type="scientific">Nocardia macrotermitis</name>
    <dbReference type="NCBI Taxonomy" id="2585198"/>
    <lineage>
        <taxon>Bacteria</taxon>
        <taxon>Bacillati</taxon>
        <taxon>Actinomycetota</taxon>
        <taxon>Actinomycetes</taxon>
        <taxon>Mycobacteriales</taxon>
        <taxon>Nocardiaceae</taxon>
        <taxon>Nocardia</taxon>
    </lineage>
</organism>
<dbReference type="InterPro" id="IPR029058">
    <property type="entry name" value="AB_hydrolase_fold"/>
</dbReference>